<gene>
    <name evidence="5" type="ORF">NMK71_02995</name>
</gene>
<dbReference type="AlphaFoldDB" id="A0A9X4N2C5"/>
<keyword evidence="1" id="KW-0813">Transport</keyword>
<keyword evidence="3" id="KW-0479">Metal-binding</keyword>
<accession>A0A9X4N2C5</accession>
<dbReference type="Gene3D" id="1.10.490.10">
    <property type="entry name" value="Globins"/>
    <property type="match status" value="1"/>
</dbReference>
<evidence type="ECO:0000256" key="1">
    <source>
        <dbReference type="ARBA" id="ARBA00022448"/>
    </source>
</evidence>
<evidence type="ECO:0000256" key="3">
    <source>
        <dbReference type="ARBA" id="ARBA00022723"/>
    </source>
</evidence>
<dbReference type="GO" id="GO:0019825">
    <property type="term" value="F:oxygen binding"/>
    <property type="evidence" value="ECO:0007669"/>
    <property type="project" value="InterPro"/>
</dbReference>
<dbReference type="GO" id="GO:0020037">
    <property type="term" value="F:heme binding"/>
    <property type="evidence" value="ECO:0007669"/>
    <property type="project" value="InterPro"/>
</dbReference>
<evidence type="ECO:0000313" key="5">
    <source>
        <dbReference type="EMBL" id="MDG4945369.1"/>
    </source>
</evidence>
<dbReference type="SUPFAM" id="SSF46458">
    <property type="entry name" value="Globin-like"/>
    <property type="match status" value="1"/>
</dbReference>
<dbReference type="EMBL" id="JANCMU010000001">
    <property type="protein sequence ID" value="MDG4945369.1"/>
    <property type="molecule type" value="Genomic_DNA"/>
</dbReference>
<dbReference type="InterPro" id="IPR012292">
    <property type="entry name" value="Globin/Proto"/>
</dbReference>
<dbReference type="InterPro" id="IPR009050">
    <property type="entry name" value="Globin-like_sf"/>
</dbReference>
<evidence type="ECO:0000256" key="4">
    <source>
        <dbReference type="ARBA" id="ARBA00023004"/>
    </source>
</evidence>
<dbReference type="InterPro" id="IPR001486">
    <property type="entry name" value="Hemoglobin_trunc"/>
</dbReference>
<dbReference type="CDD" id="cd08916">
    <property type="entry name" value="TrHb3_P"/>
    <property type="match status" value="1"/>
</dbReference>
<evidence type="ECO:0000256" key="2">
    <source>
        <dbReference type="ARBA" id="ARBA00022617"/>
    </source>
</evidence>
<organism evidence="5 6">
    <name type="scientific">Profundicola chukchiensis</name>
    <dbReference type="NCBI Taxonomy" id="2961959"/>
    <lineage>
        <taxon>Bacteria</taxon>
        <taxon>Pseudomonadati</taxon>
        <taxon>Bacteroidota</taxon>
        <taxon>Flavobacteriia</taxon>
        <taxon>Flavobacteriales</taxon>
        <taxon>Weeksellaceae</taxon>
        <taxon>Profundicola</taxon>
    </lineage>
</organism>
<keyword evidence="6" id="KW-1185">Reference proteome</keyword>
<evidence type="ECO:0000313" key="6">
    <source>
        <dbReference type="Proteomes" id="UP001152599"/>
    </source>
</evidence>
<dbReference type="Pfam" id="PF01152">
    <property type="entry name" value="Bac_globin"/>
    <property type="match status" value="1"/>
</dbReference>
<dbReference type="RefSeq" id="WP_304416823.1">
    <property type="nucleotide sequence ID" value="NZ_JANAIE010000003.1"/>
</dbReference>
<dbReference type="GO" id="GO:0046872">
    <property type="term" value="F:metal ion binding"/>
    <property type="evidence" value="ECO:0007669"/>
    <property type="project" value="UniProtKB-KW"/>
</dbReference>
<name>A0A9X4N2C5_9FLAO</name>
<comment type="caution">
    <text evidence="5">The sequence shown here is derived from an EMBL/GenBank/DDBJ whole genome shotgun (WGS) entry which is preliminary data.</text>
</comment>
<proteinExistence type="predicted"/>
<keyword evidence="2" id="KW-0349">Heme</keyword>
<sequence length="125" mass="15423">MREIQNIEDIKLMVDSFYAKVRQDDLIGPIFDEKIQDRWPEHLEKMYTFWETVLLRKHTYFGSPFPPHAKLPVDKEHFERWLELFMKNLDEHFTGEKAEEAYWRAEKMANMFNYKINYIRENNLF</sequence>
<keyword evidence="4" id="KW-0408">Iron</keyword>
<dbReference type="Proteomes" id="UP001152599">
    <property type="component" value="Unassembled WGS sequence"/>
</dbReference>
<protein>
    <submittedName>
        <fullName evidence="5">Group III truncated hemoglobin</fullName>
    </submittedName>
</protein>
<reference evidence="5" key="1">
    <citation type="submission" date="2022-07" db="EMBL/GenBank/DDBJ databases">
        <title>Description and genome-wide analysis of Profundicola chukchiensis gen. nov., sp. nov., marine bacteria isolated from bottom sediments of the Chukchi Sea.</title>
        <authorList>
            <person name="Romanenko L."/>
            <person name="Otstavnykh N."/>
            <person name="Kurilenko V."/>
            <person name="Eremeev V."/>
            <person name="Velansky P."/>
            <person name="Mikhailov V."/>
            <person name="Isaeva M."/>
        </authorList>
    </citation>
    <scope>NUCLEOTIDE SEQUENCE</scope>
    <source>
        <strain evidence="5">KMM 9713</strain>
    </source>
</reference>